<dbReference type="RefSeq" id="WP_122228587.1">
    <property type="nucleotide sequence ID" value="NZ_RDQO01000002.1"/>
</dbReference>
<dbReference type="AlphaFoldDB" id="A0A3M6QUM9"/>
<proteinExistence type="predicted"/>
<feature type="compositionally biased region" description="Basic and acidic residues" evidence="1">
    <location>
        <begin position="107"/>
        <end position="116"/>
    </location>
</feature>
<organism evidence="2 3">
    <name type="scientific">Corticibacter populi</name>
    <dbReference type="NCBI Taxonomy" id="1550736"/>
    <lineage>
        <taxon>Bacteria</taxon>
        <taxon>Pseudomonadati</taxon>
        <taxon>Pseudomonadota</taxon>
        <taxon>Betaproteobacteria</taxon>
        <taxon>Burkholderiales</taxon>
        <taxon>Comamonadaceae</taxon>
        <taxon>Corticibacter</taxon>
    </lineage>
</organism>
<evidence type="ECO:0000313" key="2">
    <source>
        <dbReference type="EMBL" id="RMX06735.1"/>
    </source>
</evidence>
<feature type="region of interest" description="Disordered" evidence="1">
    <location>
        <begin position="94"/>
        <end position="122"/>
    </location>
</feature>
<gene>
    <name evidence="2" type="ORF">D8I35_09545</name>
</gene>
<evidence type="ECO:0000313" key="3">
    <source>
        <dbReference type="Proteomes" id="UP000278006"/>
    </source>
</evidence>
<reference evidence="2 3" key="1">
    <citation type="submission" date="2018-10" db="EMBL/GenBank/DDBJ databases">
        <title>Draft genome of Cortibacter populi DSM10536.</title>
        <authorList>
            <person name="Bernier A.-M."/>
            <person name="Bernard K."/>
        </authorList>
    </citation>
    <scope>NUCLEOTIDE SEQUENCE [LARGE SCALE GENOMIC DNA]</scope>
    <source>
        <strain evidence="2 3">DSM 105136</strain>
    </source>
</reference>
<name>A0A3M6QUM9_9BURK</name>
<comment type="caution">
    <text evidence="2">The sequence shown here is derived from an EMBL/GenBank/DDBJ whole genome shotgun (WGS) entry which is preliminary data.</text>
</comment>
<evidence type="ECO:0000256" key="1">
    <source>
        <dbReference type="SAM" id="MobiDB-lite"/>
    </source>
</evidence>
<accession>A0A3M6QUM9</accession>
<protein>
    <submittedName>
        <fullName evidence="2">Uncharacterized protein</fullName>
    </submittedName>
</protein>
<dbReference type="Proteomes" id="UP000278006">
    <property type="component" value="Unassembled WGS sequence"/>
</dbReference>
<keyword evidence="3" id="KW-1185">Reference proteome</keyword>
<dbReference type="EMBL" id="RDQO01000002">
    <property type="protein sequence ID" value="RMX06735.1"/>
    <property type="molecule type" value="Genomic_DNA"/>
</dbReference>
<sequence length="122" mass="13095">MSTQHSVTLTPRPPRRRIHALAQWLYGSRILGGSSATPSTPAAVAIERVVHYEPAARVSVSSASGINWAYLTPAQLRELAQAAIDAAHDIEHGHREAVDGPEGAALVERRSGKTTEEAPTWP</sequence>